<protein>
    <submittedName>
        <fullName evidence="10">Multisubunit potassium/proton antiporter, PhaF subunit (TC 2.A.63.1.1)</fullName>
    </submittedName>
</protein>
<dbReference type="PANTHER" id="PTHR34702">
    <property type="entry name" value="NA(+)/H(+) ANTIPORTER SUBUNIT F1"/>
    <property type="match status" value="1"/>
</dbReference>
<evidence type="ECO:0000256" key="7">
    <source>
        <dbReference type="ARBA" id="ARBA00023136"/>
    </source>
</evidence>
<keyword evidence="8" id="KW-0406">Ion transport</keyword>
<evidence type="ECO:0000313" key="10">
    <source>
        <dbReference type="EMBL" id="SDG32619.1"/>
    </source>
</evidence>
<evidence type="ECO:0000256" key="8">
    <source>
        <dbReference type="PIRNR" id="PIRNR028784"/>
    </source>
</evidence>
<gene>
    <name evidence="10" type="ORF">SAMN04487974_1028</name>
</gene>
<reference evidence="10 11" key="1">
    <citation type="submission" date="2016-10" db="EMBL/GenBank/DDBJ databases">
        <authorList>
            <person name="de Groot N.N."/>
        </authorList>
    </citation>
    <scope>NUCLEOTIDE SEQUENCE [LARGE SCALE GENOMIC DNA]</scope>
    <source>
        <strain evidence="10 11">CGMCC 1.10267</strain>
    </source>
</reference>
<keyword evidence="7 8" id="KW-0472">Membrane</keyword>
<evidence type="ECO:0000256" key="5">
    <source>
        <dbReference type="ARBA" id="ARBA00022692"/>
    </source>
</evidence>
<dbReference type="AlphaFoldDB" id="A0A1G7TD88"/>
<name>A0A1G7TD88_9HYPH</name>
<dbReference type="PIRSF" id="PIRSF028784">
    <property type="entry name" value="MrpF"/>
    <property type="match status" value="1"/>
</dbReference>
<evidence type="ECO:0000313" key="11">
    <source>
        <dbReference type="Proteomes" id="UP000199495"/>
    </source>
</evidence>
<organism evidence="10 11">
    <name type="scientific">Pelagibacterium luteolum</name>
    <dbReference type="NCBI Taxonomy" id="440168"/>
    <lineage>
        <taxon>Bacteria</taxon>
        <taxon>Pseudomonadati</taxon>
        <taxon>Pseudomonadota</taxon>
        <taxon>Alphaproteobacteria</taxon>
        <taxon>Hyphomicrobiales</taxon>
        <taxon>Devosiaceae</taxon>
        <taxon>Pelagibacterium</taxon>
    </lineage>
</organism>
<dbReference type="InterPro" id="IPR007208">
    <property type="entry name" value="MrpF/PhaF-like"/>
</dbReference>
<dbReference type="PANTHER" id="PTHR34702:SF1">
    <property type="entry name" value="NA(+)_H(+) ANTIPORTER SUBUNIT F"/>
    <property type="match status" value="1"/>
</dbReference>
<evidence type="ECO:0000256" key="3">
    <source>
        <dbReference type="ARBA" id="ARBA00022448"/>
    </source>
</evidence>
<keyword evidence="8" id="KW-0050">Antiport</keyword>
<keyword evidence="6 9" id="KW-1133">Transmembrane helix</keyword>
<proteinExistence type="inferred from homology"/>
<keyword evidence="4 8" id="KW-1003">Cell membrane</keyword>
<dbReference type="RefSeq" id="WP_090592209.1">
    <property type="nucleotide sequence ID" value="NZ_FNCS01000002.1"/>
</dbReference>
<accession>A0A1G7TD88</accession>
<feature type="transmembrane region" description="Helical" evidence="9">
    <location>
        <begin position="6"/>
        <end position="26"/>
    </location>
</feature>
<evidence type="ECO:0000256" key="9">
    <source>
        <dbReference type="SAM" id="Phobius"/>
    </source>
</evidence>
<evidence type="ECO:0000256" key="4">
    <source>
        <dbReference type="ARBA" id="ARBA00022475"/>
    </source>
</evidence>
<dbReference type="Pfam" id="PF04066">
    <property type="entry name" value="MrpF_PhaF"/>
    <property type="match status" value="1"/>
</dbReference>
<sequence length="93" mass="10047">MSATIIDFSLIIAQVMLGVGMLLTVFRMVVGPRAQDRVLALDAFYITGMLMLVTVGIRSGSSVYFEVALIIGMLGFVSTVALAKFLMRGEVIE</sequence>
<dbReference type="OrthoDB" id="9800226at2"/>
<keyword evidence="5 9" id="KW-0812">Transmembrane</keyword>
<dbReference type="EMBL" id="FNCS01000002">
    <property type="protein sequence ID" value="SDG32619.1"/>
    <property type="molecule type" value="Genomic_DNA"/>
</dbReference>
<dbReference type="GO" id="GO:0015385">
    <property type="term" value="F:sodium:proton antiporter activity"/>
    <property type="evidence" value="ECO:0007669"/>
    <property type="project" value="TreeGrafter"/>
</dbReference>
<keyword evidence="11" id="KW-1185">Reference proteome</keyword>
<comment type="similarity">
    <text evidence="2 8">Belongs to the CPA3 antiporters (TC 2.A.63) subunit F family.</text>
</comment>
<dbReference type="Proteomes" id="UP000199495">
    <property type="component" value="Unassembled WGS sequence"/>
</dbReference>
<evidence type="ECO:0000256" key="2">
    <source>
        <dbReference type="ARBA" id="ARBA00009212"/>
    </source>
</evidence>
<feature type="transmembrane region" description="Helical" evidence="9">
    <location>
        <begin position="38"/>
        <end position="57"/>
    </location>
</feature>
<feature type="transmembrane region" description="Helical" evidence="9">
    <location>
        <begin position="63"/>
        <end position="87"/>
    </location>
</feature>
<evidence type="ECO:0000256" key="1">
    <source>
        <dbReference type="ARBA" id="ARBA00004651"/>
    </source>
</evidence>
<dbReference type="STRING" id="440168.SAMN04487974_1028"/>
<evidence type="ECO:0000256" key="6">
    <source>
        <dbReference type="ARBA" id="ARBA00022989"/>
    </source>
</evidence>
<dbReference type="NCBIfam" id="NF004812">
    <property type="entry name" value="PRK06161.1"/>
    <property type="match status" value="1"/>
</dbReference>
<comment type="subcellular location">
    <subcellularLocation>
        <location evidence="1 8">Cell membrane</location>
        <topology evidence="1 8">Multi-pass membrane protein</topology>
    </subcellularLocation>
</comment>
<dbReference type="GO" id="GO:0005886">
    <property type="term" value="C:plasma membrane"/>
    <property type="evidence" value="ECO:0007669"/>
    <property type="project" value="UniProtKB-SubCell"/>
</dbReference>
<keyword evidence="3 8" id="KW-0813">Transport</keyword>